<reference evidence="1" key="1">
    <citation type="submission" date="2021-11" db="EMBL/GenBank/DDBJ databases">
        <title>Description of novel Flavobacterium species.</title>
        <authorList>
            <person name="Saticioglu I.B."/>
            <person name="Ay H."/>
            <person name="Altun S."/>
            <person name="Duman M."/>
        </authorList>
    </citation>
    <scope>NUCLEOTIDE SEQUENCE</scope>
    <source>
        <strain evidence="1">F-30</strain>
    </source>
</reference>
<sequence length="164" mass="19236">MSRRIEFRIDNNLKILLNFDDYGAILYYAYTLNQNLALQLYKAMVSEYYYKLGANIPLEEVTETDINAYLSTNNLPEVNTFINNQILPSLQTLPINLDLTTTWNIGISFEAFLMQQGSFFNYFNIDDIEQDGFTVKYFIDVFIQLREFFEEVTTKNTTYTISIN</sequence>
<dbReference type="Proteomes" id="UP001430679">
    <property type="component" value="Unassembled WGS sequence"/>
</dbReference>
<organism evidence="1 2">
    <name type="scientific">Flavobacterium piscisymbiosum</name>
    <dbReference type="NCBI Taxonomy" id="2893753"/>
    <lineage>
        <taxon>Bacteria</taxon>
        <taxon>Pseudomonadati</taxon>
        <taxon>Bacteroidota</taxon>
        <taxon>Flavobacteriia</taxon>
        <taxon>Flavobacteriales</taxon>
        <taxon>Flavobacteriaceae</taxon>
        <taxon>Flavobacterium</taxon>
    </lineage>
</organism>
<protein>
    <submittedName>
        <fullName evidence="1">Uncharacterized protein</fullName>
    </submittedName>
</protein>
<dbReference type="EMBL" id="JAJJMM010000001">
    <property type="protein sequence ID" value="MCC9066380.1"/>
    <property type="molecule type" value="Genomic_DNA"/>
</dbReference>
<name>A0ABS8MNZ7_9FLAO</name>
<keyword evidence="2" id="KW-1185">Reference proteome</keyword>
<comment type="caution">
    <text evidence="1">The sequence shown here is derived from an EMBL/GenBank/DDBJ whole genome shotgun (WGS) entry which is preliminary data.</text>
</comment>
<evidence type="ECO:0000313" key="1">
    <source>
        <dbReference type="EMBL" id="MCC9066380.1"/>
    </source>
</evidence>
<proteinExistence type="predicted"/>
<accession>A0ABS8MNZ7</accession>
<gene>
    <name evidence="1" type="ORF">LNP81_25605</name>
</gene>
<evidence type="ECO:0000313" key="2">
    <source>
        <dbReference type="Proteomes" id="UP001430679"/>
    </source>
</evidence>
<dbReference type="RefSeq" id="WP_230040286.1">
    <property type="nucleotide sequence ID" value="NZ_JAJJMM010000001.1"/>
</dbReference>